<keyword evidence="1" id="KW-0343">GTPase activation</keyword>
<evidence type="ECO:0000259" key="3">
    <source>
        <dbReference type="PROSITE" id="PS50238"/>
    </source>
</evidence>
<dbReference type="EMBL" id="KE504140">
    <property type="protein sequence ID" value="EPT01622.1"/>
    <property type="molecule type" value="Genomic_DNA"/>
</dbReference>
<organism evidence="4 5">
    <name type="scientific">Fomitopsis schrenkii</name>
    <name type="common">Brown rot fungus</name>
    <dbReference type="NCBI Taxonomy" id="2126942"/>
    <lineage>
        <taxon>Eukaryota</taxon>
        <taxon>Fungi</taxon>
        <taxon>Dikarya</taxon>
        <taxon>Basidiomycota</taxon>
        <taxon>Agaricomycotina</taxon>
        <taxon>Agaricomycetes</taxon>
        <taxon>Polyporales</taxon>
        <taxon>Fomitopsis</taxon>
    </lineage>
</organism>
<dbReference type="eggNOG" id="KOG2710">
    <property type="taxonomic scope" value="Eukaryota"/>
</dbReference>
<dbReference type="PANTHER" id="PTHR15228:SF25">
    <property type="entry name" value="F-BAR DOMAIN-CONTAINING PROTEIN"/>
    <property type="match status" value="1"/>
</dbReference>
<dbReference type="GO" id="GO:0005096">
    <property type="term" value="F:GTPase activator activity"/>
    <property type="evidence" value="ECO:0007669"/>
    <property type="project" value="UniProtKB-KW"/>
</dbReference>
<dbReference type="PROSITE" id="PS50238">
    <property type="entry name" value="RHOGAP"/>
    <property type="match status" value="1"/>
</dbReference>
<feature type="compositionally biased region" description="Polar residues" evidence="2">
    <location>
        <begin position="323"/>
        <end position="350"/>
    </location>
</feature>
<dbReference type="PANTHER" id="PTHR15228">
    <property type="entry name" value="SPERMATHECAL PHYSIOLOGY VARIANT"/>
    <property type="match status" value="1"/>
</dbReference>
<dbReference type="InParanoid" id="S8E9D8"/>
<sequence length="388" mass="43913">MTANPPHDVHAHEPPSHQAKQNLKAWWNHFRFAQQAKKEAEEKKEGEGVVFGVPLKDSLKSASVQISTANANGELYVWGRIPVVVAKCGLYLKENATEVEGTFRVNGSNKRMRELQAAFQSPPAYGKNLDWKKENYTTHDVASVFRRYLTQMPEPVIPHDMYHDFRDALAHKPYNQDEVIRTYKRLIRTMPRANQYLLLYVLDLLSVFARKSDKNLMTAKNLAVIFRPALIAHPSHELSPQEHQLSQEVLEFLIAHQDWFMLDIPPPPNRSDGTRTPVDSGSDDEPSGGWKLVSKPPRITRRRTTTERSSEKHKESGGDLSPVQETPPSRRSSRNEGSVASVTRSRTLPSSKHRHNREASDEERGAKLHKKKRASLQPAKRPAAAPAG</sequence>
<dbReference type="Proteomes" id="UP000015241">
    <property type="component" value="Unassembled WGS sequence"/>
</dbReference>
<name>S8E9D8_FOMSC</name>
<dbReference type="Pfam" id="PF00620">
    <property type="entry name" value="RhoGAP"/>
    <property type="match status" value="1"/>
</dbReference>
<dbReference type="InterPro" id="IPR051025">
    <property type="entry name" value="RhoGAP"/>
</dbReference>
<dbReference type="GO" id="GO:0005938">
    <property type="term" value="C:cell cortex"/>
    <property type="evidence" value="ECO:0007669"/>
    <property type="project" value="TreeGrafter"/>
</dbReference>
<dbReference type="Gene3D" id="1.10.555.10">
    <property type="entry name" value="Rho GTPase activation protein"/>
    <property type="match status" value="1"/>
</dbReference>
<dbReference type="SMART" id="SM00324">
    <property type="entry name" value="RhoGAP"/>
    <property type="match status" value="1"/>
</dbReference>
<dbReference type="HOGENOM" id="CLU_025218_2_1_1"/>
<evidence type="ECO:0000256" key="2">
    <source>
        <dbReference type="SAM" id="MobiDB-lite"/>
    </source>
</evidence>
<evidence type="ECO:0000256" key="1">
    <source>
        <dbReference type="ARBA" id="ARBA00022468"/>
    </source>
</evidence>
<dbReference type="AlphaFoldDB" id="S8E9D8"/>
<proteinExistence type="predicted"/>
<dbReference type="OrthoDB" id="3196451at2759"/>
<feature type="domain" description="Rho-GAP" evidence="3">
    <location>
        <begin position="64"/>
        <end position="261"/>
    </location>
</feature>
<evidence type="ECO:0000313" key="4">
    <source>
        <dbReference type="EMBL" id="EPT01622.1"/>
    </source>
</evidence>
<evidence type="ECO:0000313" key="5">
    <source>
        <dbReference type="Proteomes" id="UP000015241"/>
    </source>
</evidence>
<feature type="compositionally biased region" description="Basic and acidic residues" evidence="2">
    <location>
        <begin position="357"/>
        <end position="366"/>
    </location>
</feature>
<dbReference type="SUPFAM" id="SSF48350">
    <property type="entry name" value="GTPase activation domain, GAP"/>
    <property type="match status" value="1"/>
</dbReference>
<dbReference type="GO" id="GO:0007165">
    <property type="term" value="P:signal transduction"/>
    <property type="evidence" value="ECO:0007669"/>
    <property type="project" value="InterPro"/>
</dbReference>
<protein>
    <recommendedName>
        <fullName evidence="3">Rho-GAP domain-containing protein</fullName>
    </recommendedName>
</protein>
<gene>
    <name evidence="4" type="ORF">FOMPIDRAFT_1023131</name>
</gene>
<dbReference type="InterPro" id="IPR008936">
    <property type="entry name" value="Rho_GTPase_activation_prot"/>
</dbReference>
<dbReference type="InterPro" id="IPR000198">
    <property type="entry name" value="RhoGAP_dom"/>
</dbReference>
<keyword evidence="5" id="KW-1185">Reference proteome</keyword>
<feature type="compositionally biased region" description="Basic and acidic residues" evidence="2">
    <location>
        <begin position="304"/>
        <end position="317"/>
    </location>
</feature>
<dbReference type="GO" id="GO:0060237">
    <property type="term" value="P:regulation of fungal-type cell wall organization"/>
    <property type="evidence" value="ECO:0007669"/>
    <property type="project" value="TreeGrafter"/>
</dbReference>
<reference evidence="4 5" key="1">
    <citation type="journal article" date="2012" name="Science">
        <title>The Paleozoic origin of enzymatic lignin decomposition reconstructed from 31 fungal genomes.</title>
        <authorList>
            <person name="Floudas D."/>
            <person name="Binder M."/>
            <person name="Riley R."/>
            <person name="Barry K."/>
            <person name="Blanchette R.A."/>
            <person name="Henrissat B."/>
            <person name="Martinez A.T."/>
            <person name="Otillar R."/>
            <person name="Spatafora J.W."/>
            <person name="Yadav J.S."/>
            <person name="Aerts A."/>
            <person name="Benoit I."/>
            <person name="Boyd A."/>
            <person name="Carlson A."/>
            <person name="Copeland A."/>
            <person name="Coutinho P.M."/>
            <person name="de Vries R.P."/>
            <person name="Ferreira P."/>
            <person name="Findley K."/>
            <person name="Foster B."/>
            <person name="Gaskell J."/>
            <person name="Glotzer D."/>
            <person name="Gorecki P."/>
            <person name="Heitman J."/>
            <person name="Hesse C."/>
            <person name="Hori C."/>
            <person name="Igarashi K."/>
            <person name="Jurgens J.A."/>
            <person name="Kallen N."/>
            <person name="Kersten P."/>
            <person name="Kohler A."/>
            <person name="Kuees U."/>
            <person name="Kumar T.K.A."/>
            <person name="Kuo A."/>
            <person name="LaButti K."/>
            <person name="Larrondo L.F."/>
            <person name="Lindquist E."/>
            <person name="Ling A."/>
            <person name="Lombard V."/>
            <person name="Lucas S."/>
            <person name="Lundell T."/>
            <person name="Martin R."/>
            <person name="McLaughlin D.J."/>
            <person name="Morgenstern I."/>
            <person name="Morin E."/>
            <person name="Murat C."/>
            <person name="Nagy L.G."/>
            <person name="Nolan M."/>
            <person name="Ohm R.A."/>
            <person name="Patyshakuliyeva A."/>
            <person name="Rokas A."/>
            <person name="Ruiz-Duenas F.J."/>
            <person name="Sabat G."/>
            <person name="Salamov A."/>
            <person name="Samejima M."/>
            <person name="Schmutz J."/>
            <person name="Slot J.C."/>
            <person name="St John F."/>
            <person name="Stenlid J."/>
            <person name="Sun H."/>
            <person name="Sun S."/>
            <person name="Syed K."/>
            <person name="Tsang A."/>
            <person name="Wiebenga A."/>
            <person name="Young D."/>
            <person name="Pisabarro A."/>
            <person name="Eastwood D.C."/>
            <person name="Martin F."/>
            <person name="Cullen D."/>
            <person name="Grigoriev I.V."/>
            <person name="Hibbett D.S."/>
        </authorList>
    </citation>
    <scope>NUCLEOTIDE SEQUENCE</scope>
    <source>
        <strain evidence="5">FP-58527</strain>
    </source>
</reference>
<dbReference type="STRING" id="743788.S8E9D8"/>
<dbReference type="FunCoup" id="S8E9D8">
    <property type="interactions" value="13"/>
</dbReference>
<accession>S8E9D8</accession>
<feature type="region of interest" description="Disordered" evidence="2">
    <location>
        <begin position="264"/>
        <end position="388"/>
    </location>
</feature>